<name>A0A1Y6K3X5_9CHLR</name>
<dbReference type="OrthoDB" id="9784492at2"/>
<evidence type="ECO:0000259" key="3">
    <source>
        <dbReference type="SMART" id="SM00852"/>
    </source>
</evidence>
<sequence>MINVAILIISDKSSLGLRDDQTGPALIEALSPHARVRPVQIIPDEFKAIKATLIELADAGEYDIIFTSGGTGLSPRDVTPEATLAAIERPVPGIPEAMRTASLEITPRAMLSRAVAGLRGKTLIINLPGSPKAALENVQVFLPTLEHAVETLRGDAHECADNT</sequence>
<dbReference type="PANTHER" id="PTHR43764:SF1">
    <property type="entry name" value="MOLYBDOPTERIN MOLYBDOTRANSFERASE"/>
    <property type="match status" value="1"/>
</dbReference>
<dbReference type="InterPro" id="IPR036425">
    <property type="entry name" value="MoaB/Mog-like_dom_sf"/>
</dbReference>
<reference evidence="5" key="1">
    <citation type="submission" date="2017-05" db="EMBL/GenBank/DDBJ databases">
        <authorList>
            <person name="Kirkegaard R."/>
            <person name="Mcilroy J S."/>
        </authorList>
    </citation>
    <scope>NUCLEOTIDE SEQUENCE [LARGE SCALE GENOMIC DNA]</scope>
</reference>
<gene>
    <name evidence="4" type="ORF">CFX1CAM_0491</name>
</gene>
<dbReference type="CDD" id="cd00886">
    <property type="entry name" value="MogA_MoaB"/>
    <property type="match status" value="1"/>
</dbReference>
<dbReference type="InterPro" id="IPR001453">
    <property type="entry name" value="MoaB/Mog_dom"/>
</dbReference>
<evidence type="ECO:0000256" key="1">
    <source>
        <dbReference type="ARBA" id="ARBA00005046"/>
    </source>
</evidence>
<dbReference type="SUPFAM" id="SSF53218">
    <property type="entry name" value="Molybdenum cofactor biosynthesis proteins"/>
    <property type="match status" value="1"/>
</dbReference>
<protein>
    <submittedName>
        <fullName evidence="4">Molybdopterin-guanine dinucleotide biosynthesis protein MobB</fullName>
    </submittedName>
</protein>
<organism evidence="4 5">
    <name type="scientific">Candidatus Brevifilum fermentans</name>
    <dbReference type="NCBI Taxonomy" id="1986204"/>
    <lineage>
        <taxon>Bacteria</taxon>
        <taxon>Bacillati</taxon>
        <taxon>Chloroflexota</taxon>
        <taxon>Anaerolineae</taxon>
        <taxon>Anaerolineales</taxon>
        <taxon>Anaerolineaceae</taxon>
        <taxon>Candidatus Brevifilum</taxon>
    </lineage>
</organism>
<dbReference type="KEGG" id="abat:CFX1CAM_0491"/>
<dbReference type="SMART" id="SM00852">
    <property type="entry name" value="MoCF_biosynth"/>
    <property type="match status" value="1"/>
</dbReference>
<dbReference type="GO" id="GO:0006777">
    <property type="term" value="P:Mo-molybdopterin cofactor biosynthetic process"/>
    <property type="evidence" value="ECO:0007669"/>
    <property type="project" value="UniProtKB-KW"/>
</dbReference>
<dbReference type="AlphaFoldDB" id="A0A1Y6K3X5"/>
<dbReference type="EMBL" id="LT859958">
    <property type="protein sequence ID" value="SMX53557.1"/>
    <property type="molecule type" value="Genomic_DNA"/>
</dbReference>
<dbReference type="PANTHER" id="PTHR43764">
    <property type="entry name" value="MOLYBDENUM COFACTOR BIOSYNTHESIS"/>
    <property type="match status" value="1"/>
</dbReference>
<evidence type="ECO:0000256" key="2">
    <source>
        <dbReference type="ARBA" id="ARBA00023150"/>
    </source>
</evidence>
<accession>A0A1Y6K3X5</accession>
<evidence type="ECO:0000313" key="4">
    <source>
        <dbReference type="EMBL" id="SMX53557.1"/>
    </source>
</evidence>
<dbReference type="Gene3D" id="3.40.980.10">
    <property type="entry name" value="MoaB/Mog-like domain"/>
    <property type="match status" value="1"/>
</dbReference>
<evidence type="ECO:0000313" key="5">
    <source>
        <dbReference type="Proteomes" id="UP000195514"/>
    </source>
</evidence>
<dbReference type="InterPro" id="IPR051920">
    <property type="entry name" value="MPT_Adenylyltrnsfr/MoaC-Rel"/>
</dbReference>
<dbReference type="Pfam" id="PF00994">
    <property type="entry name" value="MoCF_biosynth"/>
    <property type="match status" value="1"/>
</dbReference>
<keyword evidence="5" id="KW-1185">Reference proteome</keyword>
<dbReference type="NCBIfam" id="TIGR00177">
    <property type="entry name" value="molyb_syn"/>
    <property type="match status" value="1"/>
</dbReference>
<dbReference type="RefSeq" id="WP_087861483.1">
    <property type="nucleotide sequence ID" value="NZ_LT859958.1"/>
</dbReference>
<proteinExistence type="predicted"/>
<dbReference type="Proteomes" id="UP000195514">
    <property type="component" value="Chromosome I"/>
</dbReference>
<keyword evidence="2" id="KW-0501">Molybdenum cofactor biosynthesis</keyword>
<comment type="pathway">
    <text evidence="1">Cofactor biosynthesis; molybdopterin biosynthesis.</text>
</comment>
<feature type="domain" description="MoaB/Mog" evidence="3">
    <location>
        <begin position="5"/>
        <end position="148"/>
    </location>
</feature>